<reference evidence="1 2" key="1">
    <citation type="submission" date="2012-05" db="EMBL/GenBank/DDBJ databases">
        <title>Genome sequence of Nitritalea halalkaliphila LW7.</title>
        <authorList>
            <person name="Jangir P.K."/>
            <person name="Singh A."/>
            <person name="Shivaji S."/>
            <person name="Sharma R."/>
        </authorList>
    </citation>
    <scope>NUCLEOTIDE SEQUENCE [LARGE SCALE GENOMIC DNA]</scope>
    <source>
        <strain evidence="1 2">LW7</strain>
    </source>
</reference>
<protein>
    <recommendedName>
        <fullName evidence="3">Lipoprotein</fullName>
    </recommendedName>
</protein>
<name>I5BVT8_9BACT</name>
<gene>
    <name evidence="1" type="ORF">A3SI_17364</name>
</gene>
<sequence length="133" mass="15426">MITEIMKKIVVLILLALTSCIKDNCVDYLIENQTEKDLNLVLFEEGTEWRNTEIKPNASFTELSICDSGGWRISFSGVDSIQIKVNNLVLKTYYPDSPGKNIYNVDDRDSWLLVVNRKHYQKFVFEITEEDLK</sequence>
<evidence type="ECO:0000313" key="2">
    <source>
        <dbReference type="Proteomes" id="UP000005551"/>
    </source>
</evidence>
<keyword evidence="2" id="KW-1185">Reference proteome</keyword>
<comment type="caution">
    <text evidence="1">The sequence shown here is derived from an EMBL/GenBank/DDBJ whole genome shotgun (WGS) entry which is preliminary data.</text>
</comment>
<dbReference type="EMBL" id="AJYA01000057">
    <property type="protein sequence ID" value="EIM73690.1"/>
    <property type="molecule type" value="Genomic_DNA"/>
</dbReference>
<proteinExistence type="predicted"/>
<organism evidence="1 2">
    <name type="scientific">Nitritalea halalkaliphila LW7</name>
    <dbReference type="NCBI Taxonomy" id="1189621"/>
    <lineage>
        <taxon>Bacteria</taxon>
        <taxon>Pseudomonadati</taxon>
        <taxon>Bacteroidota</taxon>
        <taxon>Cytophagia</taxon>
        <taxon>Cytophagales</taxon>
        <taxon>Cyclobacteriaceae</taxon>
        <taxon>Nitritalea</taxon>
    </lineage>
</organism>
<dbReference type="PROSITE" id="PS51257">
    <property type="entry name" value="PROKAR_LIPOPROTEIN"/>
    <property type="match status" value="1"/>
</dbReference>
<dbReference type="AlphaFoldDB" id="I5BVT8"/>
<evidence type="ECO:0008006" key="3">
    <source>
        <dbReference type="Google" id="ProtNLM"/>
    </source>
</evidence>
<accession>I5BVT8</accession>
<evidence type="ECO:0000313" key="1">
    <source>
        <dbReference type="EMBL" id="EIM73690.1"/>
    </source>
</evidence>
<dbReference type="Proteomes" id="UP000005551">
    <property type="component" value="Unassembled WGS sequence"/>
</dbReference>